<evidence type="ECO:0000313" key="2">
    <source>
        <dbReference type="EMBL" id="MBB5350273.1"/>
    </source>
</evidence>
<dbReference type="GO" id="GO:0016491">
    <property type="term" value="F:oxidoreductase activity"/>
    <property type="evidence" value="ECO:0007669"/>
    <property type="project" value="InterPro"/>
</dbReference>
<organism evidence="2 3">
    <name type="scientific">Haloferula luteola</name>
    <dbReference type="NCBI Taxonomy" id="595692"/>
    <lineage>
        <taxon>Bacteria</taxon>
        <taxon>Pseudomonadati</taxon>
        <taxon>Verrucomicrobiota</taxon>
        <taxon>Verrucomicrobiia</taxon>
        <taxon>Verrucomicrobiales</taxon>
        <taxon>Verrucomicrobiaceae</taxon>
        <taxon>Haloferula</taxon>
    </lineage>
</organism>
<comment type="caution">
    <text evidence="2">The sequence shown here is derived from an EMBL/GenBank/DDBJ whole genome shotgun (WGS) entry which is preliminary data.</text>
</comment>
<dbReference type="RefSeq" id="WP_184015454.1">
    <property type="nucleotide sequence ID" value="NZ_JACHFD010000002.1"/>
</dbReference>
<dbReference type="AlphaFoldDB" id="A0A840UZ43"/>
<dbReference type="Gene3D" id="3.40.50.80">
    <property type="entry name" value="Nucleotide-binding domain of ferredoxin-NADP reductase (FNR) module"/>
    <property type="match status" value="1"/>
</dbReference>
<dbReference type="EMBL" id="JACHFD010000002">
    <property type="protein sequence ID" value="MBB5350273.1"/>
    <property type="molecule type" value="Genomic_DNA"/>
</dbReference>
<dbReference type="InterPro" id="IPR050415">
    <property type="entry name" value="MRET"/>
</dbReference>
<dbReference type="Pfam" id="PF00175">
    <property type="entry name" value="NAD_binding_1"/>
    <property type="match status" value="1"/>
</dbReference>
<dbReference type="Gene3D" id="2.40.30.10">
    <property type="entry name" value="Translation factors"/>
    <property type="match status" value="1"/>
</dbReference>
<dbReference type="SUPFAM" id="SSF63380">
    <property type="entry name" value="Riboflavin synthase domain-like"/>
    <property type="match status" value="1"/>
</dbReference>
<evidence type="ECO:0000259" key="1">
    <source>
        <dbReference type="PROSITE" id="PS51384"/>
    </source>
</evidence>
<dbReference type="PROSITE" id="PS51384">
    <property type="entry name" value="FAD_FR"/>
    <property type="match status" value="1"/>
</dbReference>
<dbReference type="InterPro" id="IPR039261">
    <property type="entry name" value="FNR_nucleotide-bd"/>
</dbReference>
<feature type="domain" description="FAD-binding FR-type" evidence="1">
    <location>
        <begin position="1"/>
        <end position="101"/>
    </location>
</feature>
<gene>
    <name evidence="2" type="ORF">HNR46_000497</name>
</gene>
<reference evidence="2 3" key="1">
    <citation type="submission" date="2020-08" db="EMBL/GenBank/DDBJ databases">
        <title>Genomic Encyclopedia of Type Strains, Phase IV (KMG-IV): sequencing the most valuable type-strain genomes for metagenomic binning, comparative biology and taxonomic classification.</title>
        <authorList>
            <person name="Goeker M."/>
        </authorList>
    </citation>
    <scope>NUCLEOTIDE SEQUENCE [LARGE SCALE GENOMIC DNA]</scope>
    <source>
        <strain evidence="2 3">YC6886</strain>
    </source>
</reference>
<dbReference type="Proteomes" id="UP000557717">
    <property type="component" value="Unassembled WGS sequence"/>
</dbReference>
<sequence length="223" mass="25308">MNHSVKILAVTQDTHETYKFAVERPDSYSFDPGQATLVAIDREGEREERSPFTFTSLPDDPCLEFTIKTYTERKGETDRMRDLQVGDILQIGDPWGAIRYRGPGLFIAGGAGITPFLSIFRDLHRKGELRKSHLLYSNRHQRDIIAAAELKTRFGDQVHFYLTDEVVPGYQQGHIDIHVLRGFLDTLKPEYGYVCGTPEMTKDLVKALGELGMSKTKIVQEES</sequence>
<name>A0A840UZ43_9BACT</name>
<dbReference type="PRINTS" id="PR00410">
    <property type="entry name" value="PHEHYDRXLASE"/>
</dbReference>
<accession>A0A840UZ43</accession>
<dbReference type="PANTHER" id="PTHR47354">
    <property type="entry name" value="NADH OXIDOREDUCTASE HCR"/>
    <property type="match status" value="1"/>
</dbReference>
<proteinExistence type="predicted"/>
<dbReference type="InterPro" id="IPR017927">
    <property type="entry name" value="FAD-bd_FR_type"/>
</dbReference>
<dbReference type="SUPFAM" id="SSF52343">
    <property type="entry name" value="Ferredoxin reductase-like, C-terminal NADP-linked domain"/>
    <property type="match status" value="1"/>
</dbReference>
<protein>
    <recommendedName>
        <fullName evidence="1">FAD-binding FR-type domain-containing protein</fullName>
    </recommendedName>
</protein>
<dbReference type="PANTHER" id="PTHR47354:SF5">
    <property type="entry name" value="PROTEIN RFBI"/>
    <property type="match status" value="1"/>
</dbReference>
<evidence type="ECO:0000313" key="3">
    <source>
        <dbReference type="Proteomes" id="UP000557717"/>
    </source>
</evidence>
<dbReference type="InterPro" id="IPR017938">
    <property type="entry name" value="Riboflavin_synthase-like_b-brl"/>
</dbReference>
<keyword evidence="3" id="KW-1185">Reference proteome</keyword>
<dbReference type="InterPro" id="IPR001433">
    <property type="entry name" value="OxRdtase_FAD/NAD-bd"/>
</dbReference>